<organism evidence="3 4">
    <name type="scientific">Armadillidium nasatum</name>
    <dbReference type="NCBI Taxonomy" id="96803"/>
    <lineage>
        <taxon>Eukaryota</taxon>
        <taxon>Metazoa</taxon>
        <taxon>Ecdysozoa</taxon>
        <taxon>Arthropoda</taxon>
        <taxon>Crustacea</taxon>
        <taxon>Multicrustacea</taxon>
        <taxon>Malacostraca</taxon>
        <taxon>Eumalacostraca</taxon>
        <taxon>Peracarida</taxon>
        <taxon>Isopoda</taxon>
        <taxon>Oniscidea</taxon>
        <taxon>Crinocheta</taxon>
        <taxon>Armadillidiidae</taxon>
        <taxon>Armadillidium</taxon>
    </lineage>
</organism>
<name>A0A5N5SIR1_9CRUS</name>
<dbReference type="GO" id="GO:0005794">
    <property type="term" value="C:Golgi apparatus"/>
    <property type="evidence" value="ECO:0007669"/>
    <property type="project" value="TreeGrafter"/>
</dbReference>
<keyword evidence="4" id="KW-1185">Reference proteome</keyword>
<feature type="domain" description="RXYLT1 C-terminal" evidence="1">
    <location>
        <begin position="263"/>
        <end position="443"/>
    </location>
</feature>
<keyword evidence="3" id="KW-0472">Membrane</keyword>
<dbReference type="InterPro" id="IPR057539">
    <property type="entry name" value="RXYLT1_N"/>
</dbReference>
<sequence>MKNLSYKCCPHFCIGEYYHNHVAMLEMLVYLTDSPRSRRNVALSNILLTIYFILKVYVSSVVRPDQVKENKDWKDYNNYEVYNPNDFILDRNTNAGKSNNDRVLERVLLKDQKLETITIWGKAAISSYFWEHIIGGTRNVDEFDPSIYSSEVTTSRCHFLYKEGPGLSIMRKPSIEFGILVLILNGRTKEKVSESQEWINYVKSLPNSPKVIVIMLGNENCDNGWIDDYLFPNGPIYGVFLTYDDPSIDEKVKFQWPLGVATYRHFPLFNLNETAVMQSRKFLCNLQATNYANSSRSELFSVLKSSETAQKYCKIEERKQWQSHETPESSTAYSGILLHSDLTLCPAGINTETYRVYEALAAGSIPVVEDTPSKGSCDNAIGWRLLKEMKAPVIWTEDWNELDRLLRRESQMKLKEKVRRRRKLLNWYEWFKLRNRDRFLSFVYSLMN</sequence>
<dbReference type="InterPro" id="IPR055286">
    <property type="entry name" value="RXYLT1-like"/>
</dbReference>
<dbReference type="Pfam" id="PF24786">
    <property type="entry name" value="RXYLT1_N"/>
    <property type="match status" value="1"/>
</dbReference>
<dbReference type="Proteomes" id="UP000326759">
    <property type="component" value="Unassembled WGS sequence"/>
</dbReference>
<proteinExistence type="predicted"/>
<evidence type="ECO:0000313" key="4">
    <source>
        <dbReference type="Proteomes" id="UP000326759"/>
    </source>
</evidence>
<accession>A0A5N5SIR1</accession>
<dbReference type="EMBL" id="SEYY01024630">
    <property type="protein sequence ID" value="KAB7493983.1"/>
    <property type="molecule type" value="Genomic_DNA"/>
</dbReference>
<dbReference type="PANTHER" id="PTHR15576">
    <property type="entry name" value="RIBITOL-5-PHOSPHATE XYLOSYLTRANSFERASE 1"/>
    <property type="match status" value="1"/>
</dbReference>
<gene>
    <name evidence="3" type="primary">tmem5</name>
    <name evidence="3" type="ORF">Anas_13271</name>
</gene>
<evidence type="ECO:0000313" key="3">
    <source>
        <dbReference type="EMBL" id="KAB7493983.1"/>
    </source>
</evidence>
<dbReference type="InterPro" id="IPR057538">
    <property type="entry name" value="RXYLT1_C"/>
</dbReference>
<dbReference type="AlphaFoldDB" id="A0A5N5SIR1"/>
<reference evidence="3 4" key="1">
    <citation type="journal article" date="2019" name="PLoS Biol.">
        <title>Sex chromosomes control vertical transmission of feminizing Wolbachia symbionts in an isopod.</title>
        <authorList>
            <person name="Becking T."/>
            <person name="Chebbi M.A."/>
            <person name="Giraud I."/>
            <person name="Moumen B."/>
            <person name="Laverre T."/>
            <person name="Caubet Y."/>
            <person name="Peccoud J."/>
            <person name="Gilbert C."/>
            <person name="Cordaux R."/>
        </authorList>
    </citation>
    <scope>NUCLEOTIDE SEQUENCE [LARGE SCALE GENOMIC DNA]</scope>
    <source>
        <strain evidence="3">ANa2</strain>
        <tissue evidence="3">Whole body excluding digestive tract and cuticle</tissue>
    </source>
</reference>
<feature type="domain" description="RXYLT1 N-terminal" evidence="2">
    <location>
        <begin position="117"/>
        <end position="257"/>
    </location>
</feature>
<evidence type="ECO:0000259" key="2">
    <source>
        <dbReference type="Pfam" id="PF24786"/>
    </source>
</evidence>
<comment type="caution">
    <text evidence="3">The sequence shown here is derived from an EMBL/GenBank/DDBJ whole genome shotgun (WGS) entry which is preliminary data.</text>
</comment>
<dbReference type="Pfam" id="PF24785">
    <property type="entry name" value="RXYLT1_C"/>
    <property type="match status" value="1"/>
</dbReference>
<dbReference type="GO" id="GO:0035269">
    <property type="term" value="P:protein O-linked glycosylation via mannose"/>
    <property type="evidence" value="ECO:0007669"/>
    <property type="project" value="InterPro"/>
</dbReference>
<dbReference type="OrthoDB" id="8560686at2759"/>
<dbReference type="GO" id="GO:0120053">
    <property type="term" value="F:ribitol beta-1,4-xylosyltransferase activity"/>
    <property type="evidence" value="ECO:0007669"/>
    <property type="project" value="InterPro"/>
</dbReference>
<keyword evidence="3" id="KW-0812">Transmembrane</keyword>
<protein>
    <submittedName>
        <fullName evidence="3">Transmembrane protein 5</fullName>
    </submittedName>
</protein>
<evidence type="ECO:0000259" key="1">
    <source>
        <dbReference type="Pfam" id="PF24785"/>
    </source>
</evidence>
<dbReference type="PANTHER" id="PTHR15576:SF1">
    <property type="entry name" value="RIBITOL-5-PHOSPHATE XYLOSYLTRANSFERASE 1"/>
    <property type="match status" value="1"/>
</dbReference>